<name>A0A0D7B2Z2_9AGAR</name>
<feature type="compositionally biased region" description="Basic and acidic residues" evidence="1">
    <location>
        <begin position="195"/>
        <end position="217"/>
    </location>
</feature>
<evidence type="ECO:0000313" key="3">
    <source>
        <dbReference type="Proteomes" id="UP000054007"/>
    </source>
</evidence>
<dbReference type="Proteomes" id="UP000054007">
    <property type="component" value="Unassembled WGS sequence"/>
</dbReference>
<keyword evidence="3" id="KW-1185">Reference proteome</keyword>
<dbReference type="AlphaFoldDB" id="A0A0D7B2Z2"/>
<feature type="compositionally biased region" description="Basic and acidic residues" evidence="1">
    <location>
        <begin position="117"/>
        <end position="144"/>
    </location>
</feature>
<reference evidence="2 3" key="1">
    <citation type="journal article" date="2015" name="Fungal Genet. Biol.">
        <title>Evolution of novel wood decay mechanisms in Agaricales revealed by the genome sequences of Fistulina hepatica and Cylindrobasidium torrendii.</title>
        <authorList>
            <person name="Floudas D."/>
            <person name="Held B.W."/>
            <person name="Riley R."/>
            <person name="Nagy L.G."/>
            <person name="Koehler G."/>
            <person name="Ransdell A.S."/>
            <person name="Younus H."/>
            <person name="Chow J."/>
            <person name="Chiniquy J."/>
            <person name="Lipzen A."/>
            <person name="Tritt A."/>
            <person name="Sun H."/>
            <person name="Haridas S."/>
            <person name="LaButti K."/>
            <person name="Ohm R.A."/>
            <person name="Kues U."/>
            <person name="Blanchette R.A."/>
            <person name="Grigoriev I.V."/>
            <person name="Minto R.E."/>
            <person name="Hibbett D.S."/>
        </authorList>
    </citation>
    <scope>NUCLEOTIDE SEQUENCE [LARGE SCALE GENOMIC DNA]</scope>
    <source>
        <strain evidence="2 3">FP15055 ss-10</strain>
    </source>
</reference>
<accession>A0A0D7B2Z2</accession>
<feature type="region of interest" description="Disordered" evidence="1">
    <location>
        <begin position="106"/>
        <end position="174"/>
    </location>
</feature>
<proteinExistence type="predicted"/>
<gene>
    <name evidence="2" type="ORF">CYLTODRAFT_424859</name>
</gene>
<protein>
    <submittedName>
        <fullName evidence="2">Uncharacterized protein</fullName>
    </submittedName>
</protein>
<sequence length="297" mass="34425">MRSNYLLAGEELPMKIVQKLHKHCNNRLLCRKLNPPQAVEGTYVCVHCKKGTYKISAAEADLSAEWALFCRRQELDAYNQSLKEAHRLEMRRRRVALDVDAAARDAARQQQQQTARLLEDQAKREEERERRQEVLQRQRQESERIQQGIANQRREAERKHAAQQQRKRAEAESKRVLEMERLRVHHDHVIRLHEAEAAQERERQREAAPSRGSLERRKAQRRLPSPQSPPPGFEHQSVRVHNDPVSSSSSSRVYSRTTVAPFTVHRVSSKDAAAPLPGHLKRPVFRGPPLSRDPQAF</sequence>
<organism evidence="2 3">
    <name type="scientific">Cylindrobasidium torrendii FP15055 ss-10</name>
    <dbReference type="NCBI Taxonomy" id="1314674"/>
    <lineage>
        <taxon>Eukaryota</taxon>
        <taxon>Fungi</taxon>
        <taxon>Dikarya</taxon>
        <taxon>Basidiomycota</taxon>
        <taxon>Agaricomycotina</taxon>
        <taxon>Agaricomycetes</taxon>
        <taxon>Agaricomycetidae</taxon>
        <taxon>Agaricales</taxon>
        <taxon>Marasmiineae</taxon>
        <taxon>Physalacriaceae</taxon>
        <taxon>Cylindrobasidium</taxon>
    </lineage>
</organism>
<evidence type="ECO:0000313" key="2">
    <source>
        <dbReference type="EMBL" id="KIY64842.1"/>
    </source>
</evidence>
<dbReference type="EMBL" id="KN880616">
    <property type="protein sequence ID" value="KIY64842.1"/>
    <property type="molecule type" value="Genomic_DNA"/>
</dbReference>
<evidence type="ECO:0000256" key="1">
    <source>
        <dbReference type="SAM" id="MobiDB-lite"/>
    </source>
</evidence>
<feature type="region of interest" description="Disordered" evidence="1">
    <location>
        <begin position="195"/>
        <end position="297"/>
    </location>
</feature>
<feature type="compositionally biased region" description="Low complexity" evidence="1">
    <location>
        <begin position="245"/>
        <end position="259"/>
    </location>
</feature>